<dbReference type="Pfam" id="PF13899">
    <property type="entry name" value="Thioredoxin_7"/>
    <property type="match status" value="1"/>
</dbReference>
<accession>A0A066UXS5</accession>
<dbReference type="GO" id="GO:0017004">
    <property type="term" value="P:cytochrome complex assembly"/>
    <property type="evidence" value="ECO:0007669"/>
    <property type="project" value="UniProtKB-KW"/>
</dbReference>
<keyword evidence="7" id="KW-0732">Signal</keyword>
<name>A0A066UXS5_9VIBR</name>
<feature type="transmembrane region" description="Helical" evidence="6">
    <location>
        <begin position="500"/>
        <end position="520"/>
    </location>
</feature>
<feature type="transmembrane region" description="Helical" evidence="6">
    <location>
        <begin position="526"/>
        <end position="549"/>
    </location>
</feature>
<keyword evidence="3" id="KW-0201">Cytochrome c-type biogenesis</keyword>
<feature type="transmembrane region" description="Helical" evidence="6">
    <location>
        <begin position="388"/>
        <end position="409"/>
    </location>
</feature>
<evidence type="ECO:0000256" key="2">
    <source>
        <dbReference type="ARBA" id="ARBA00022692"/>
    </source>
</evidence>
<evidence type="ECO:0000256" key="6">
    <source>
        <dbReference type="SAM" id="Phobius"/>
    </source>
</evidence>
<feature type="transmembrane region" description="Helical" evidence="6">
    <location>
        <begin position="556"/>
        <end position="576"/>
    </location>
</feature>
<dbReference type="GO" id="GO:0015035">
    <property type="term" value="F:protein-disulfide reductase activity"/>
    <property type="evidence" value="ECO:0007669"/>
    <property type="project" value="TreeGrafter"/>
</dbReference>
<dbReference type="SUPFAM" id="SSF52833">
    <property type="entry name" value="Thioredoxin-like"/>
    <property type="match status" value="1"/>
</dbReference>
<feature type="chain" id="PRO_5001627624" evidence="7">
    <location>
        <begin position="38"/>
        <end position="702"/>
    </location>
</feature>
<feature type="signal peptide" evidence="7">
    <location>
        <begin position="1"/>
        <end position="37"/>
    </location>
</feature>
<keyword evidence="11" id="KW-1185">Reference proteome</keyword>
<evidence type="ECO:0000259" key="9">
    <source>
        <dbReference type="Pfam" id="PF11412"/>
    </source>
</evidence>
<keyword evidence="4 6" id="KW-1133">Transmembrane helix</keyword>
<evidence type="ECO:0000313" key="10">
    <source>
        <dbReference type="EMBL" id="KDN29019.1"/>
    </source>
</evidence>
<dbReference type="Proteomes" id="UP000027219">
    <property type="component" value="Unassembled WGS sequence"/>
</dbReference>
<dbReference type="GO" id="GO:0016020">
    <property type="term" value="C:membrane"/>
    <property type="evidence" value="ECO:0007669"/>
    <property type="project" value="UniProtKB-SubCell"/>
</dbReference>
<feature type="transmembrane region" description="Helical" evidence="6">
    <location>
        <begin position="305"/>
        <end position="329"/>
    </location>
</feature>
<organism evidence="10 11">
    <name type="scientific">Vibrio fortis</name>
    <dbReference type="NCBI Taxonomy" id="212667"/>
    <lineage>
        <taxon>Bacteria</taxon>
        <taxon>Pseudomonadati</taxon>
        <taxon>Pseudomonadota</taxon>
        <taxon>Gammaproteobacteria</taxon>
        <taxon>Vibrionales</taxon>
        <taxon>Vibrionaceae</taxon>
        <taxon>Vibrio</taxon>
    </lineage>
</organism>
<evidence type="ECO:0000313" key="11">
    <source>
        <dbReference type="Proteomes" id="UP000027219"/>
    </source>
</evidence>
<proteinExistence type="predicted"/>
<evidence type="ECO:0000256" key="5">
    <source>
        <dbReference type="ARBA" id="ARBA00023136"/>
    </source>
</evidence>
<dbReference type="CDD" id="cd02953">
    <property type="entry name" value="DsbDgamma"/>
    <property type="match status" value="1"/>
</dbReference>
<feature type="transmembrane region" description="Helical" evidence="6">
    <location>
        <begin position="466"/>
        <end position="488"/>
    </location>
</feature>
<dbReference type="InterPro" id="IPR003834">
    <property type="entry name" value="Cyt_c_assmbl_TM_dom"/>
</dbReference>
<dbReference type="InterPro" id="IPR036249">
    <property type="entry name" value="Thioredoxin-like_sf"/>
</dbReference>
<dbReference type="AlphaFoldDB" id="A0A066UXS5"/>
<dbReference type="EMBL" id="JFFR01000012">
    <property type="protein sequence ID" value="KDN29019.1"/>
    <property type="molecule type" value="Genomic_DNA"/>
</dbReference>
<dbReference type="Pfam" id="PF11412">
    <property type="entry name" value="DsbD_N"/>
    <property type="match status" value="1"/>
</dbReference>
<feature type="transmembrane region" description="Helical" evidence="6">
    <location>
        <begin position="349"/>
        <end position="368"/>
    </location>
</feature>
<gene>
    <name evidence="10" type="ORF">VFDL14_17335</name>
</gene>
<dbReference type="Pfam" id="PF02683">
    <property type="entry name" value="DsbD_TM"/>
    <property type="match status" value="1"/>
</dbReference>
<keyword evidence="5 6" id="KW-0472">Membrane</keyword>
<dbReference type="Gene3D" id="3.40.30.10">
    <property type="entry name" value="Glutaredoxin"/>
    <property type="match status" value="1"/>
</dbReference>
<evidence type="ECO:0000256" key="7">
    <source>
        <dbReference type="SAM" id="SignalP"/>
    </source>
</evidence>
<dbReference type="InterPro" id="IPR035671">
    <property type="entry name" value="DsbD_gamma"/>
</dbReference>
<evidence type="ECO:0000259" key="8">
    <source>
        <dbReference type="Pfam" id="PF02683"/>
    </source>
</evidence>
<comment type="caution">
    <text evidence="10">The sequence shown here is derived from an EMBL/GenBank/DDBJ whole genome shotgun (WGS) entry which is preliminary data.</text>
</comment>
<dbReference type="GO" id="GO:0045454">
    <property type="term" value="P:cell redox homeostasis"/>
    <property type="evidence" value="ECO:0007669"/>
    <property type="project" value="TreeGrafter"/>
</dbReference>
<dbReference type="PANTHER" id="PTHR32234">
    <property type="entry name" value="THIOL:DISULFIDE INTERCHANGE PROTEIN DSBD"/>
    <property type="match status" value="1"/>
</dbReference>
<dbReference type="InterPro" id="IPR028250">
    <property type="entry name" value="DsbDN"/>
</dbReference>
<reference evidence="10 11" key="1">
    <citation type="submission" date="2014-02" db="EMBL/GenBank/DDBJ databases">
        <title>Vibrio fortis Dalian14 Genome Sequencing.</title>
        <authorList>
            <person name="Wang Y."/>
            <person name="Song L."/>
            <person name="Liu G."/>
            <person name="Ding J."/>
        </authorList>
    </citation>
    <scope>NUCLEOTIDE SEQUENCE [LARGE SCALE GENOMIC DNA]</scope>
    <source>
        <strain evidence="10 11">Dalian14</strain>
    </source>
</reference>
<evidence type="ECO:0000256" key="3">
    <source>
        <dbReference type="ARBA" id="ARBA00022748"/>
    </source>
</evidence>
<feature type="transmembrane region" description="Helical" evidence="6">
    <location>
        <begin position="438"/>
        <end position="460"/>
    </location>
</feature>
<dbReference type="PANTHER" id="PTHR32234:SF3">
    <property type="entry name" value="SUPPRESSION OF COPPER SENSITIVITY PROTEIN"/>
    <property type="match status" value="1"/>
</dbReference>
<protein>
    <submittedName>
        <fullName evidence="10">Cytochrome C biogenesis protein</fullName>
    </submittedName>
</protein>
<evidence type="ECO:0000256" key="4">
    <source>
        <dbReference type="ARBA" id="ARBA00022989"/>
    </source>
</evidence>
<dbReference type="STRING" id="212667.VFDL14_17335"/>
<keyword evidence="2 6" id="KW-0812">Transmembrane</keyword>
<sequence>MYNTRTNSVAARLATITRTCVKFLATLLILLPMLASAQSTGWISAPEHPPVKMRMMSTGEQSNDGKIIQTVLDIELSGDWKTYWRSPGEGGIPPSWDWSESSNIESVEWHWPIPKYYEQLGVMTLGYKKHVSFPVTLTLKDPNLPALFRANLTFPSCTTICVLHDYAIELPIDSQSLALDEQAMFLFNQGMSRAPKSAYHVSNEKLFWDKANQQLVVQLDNDQAWDKPQVLIDGESVIDDFFAQPALHITDNTLTAVFDVSNWLGEVDLTERVVNVTVSDTSFAEELSASVGAQPIVYENTTQGFWVMVGFALIGGLILNIMPCVLPVLGMKLNSIIQNQGASNKHIRLSFIASASGVITSFAILATGMTLLKLGGNAVGWGIQFQSVWFIALMLIITLLFSLNLLGLFEFRLPSRMNTWMATQGDNSHSGHFVQGMFATLLATPCSAPFLGTAVAYALGASYVELWAIFLALGLGMSSPWLLFALFPSLTRLLPKPGNWMNHVKLLFGLMMFITSLWLASLLKPFIGLFPTIVLCATIFIAVLIWVGVKLGRKVMVPLLAITTVLSGVGLIAGSMTAEHWRTPIVDDLPWQPLDAKQIPALVAQGKTVFVDVTADWCITCKANKVGVILQDPVYSHLQQPDMVLMKGDWTTPSESVTGYLQSNGRYGVPFNIVYGPKVPTGIPLPVILDGDTVVQAINAAR</sequence>
<evidence type="ECO:0000256" key="1">
    <source>
        <dbReference type="ARBA" id="ARBA00004141"/>
    </source>
</evidence>
<feature type="domain" description="Thiol:disulfide interchange protein DsbD N-terminal" evidence="9">
    <location>
        <begin position="68"/>
        <end position="167"/>
    </location>
</feature>
<feature type="domain" description="Cytochrome C biogenesis protein transmembrane" evidence="8">
    <location>
        <begin position="306"/>
        <end position="521"/>
    </location>
</feature>
<comment type="subcellular location">
    <subcellularLocation>
        <location evidence="1">Membrane</location>
        <topology evidence="1">Multi-pass membrane protein</topology>
    </subcellularLocation>
</comment>